<evidence type="ECO:0000259" key="1">
    <source>
        <dbReference type="PROSITE" id="PS51819"/>
    </source>
</evidence>
<dbReference type="Pfam" id="PF00903">
    <property type="entry name" value="Glyoxalase"/>
    <property type="match status" value="1"/>
</dbReference>
<accession>A0A1V4IAA3</accession>
<dbReference type="InterPro" id="IPR037523">
    <property type="entry name" value="VOC_core"/>
</dbReference>
<dbReference type="InterPro" id="IPR029068">
    <property type="entry name" value="Glyas_Bleomycin-R_OHBP_Dase"/>
</dbReference>
<dbReference type="AlphaFoldDB" id="A0A1V4IAA3"/>
<dbReference type="SUPFAM" id="SSF54593">
    <property type="entry name" value="Glyoxalase/Bleomycin resistance protein/Dihydroxybiphenyl dioxygenase"/>
    <property type="match status" value="1"/>
</dbReference>
<dbReference type="PROSITE" id="PS51819">
    <property type="entry name" value="VOC"/>
    <property type="match status" value="1"/>
</dbReference>
<evidence type="ECO:0000313" key="2">
    <source>
        <dbReference type="EMBL" id="OPJ56565.1"/>
    </source>
</evidence>
<keyword evidence="3" id="KW-1185">Reference proteome</keyword>
<comment type="caution">
    <text evidence="2">The sequence shown here is derived from an EMBL/GenBank/DDBJ whole genome shotgun (WGS) entry which is preliminary data.</text>
</comment>
<proteinExistence type="predicted"/>
<protein>
    <submittedName>
        <fullName evidence="2">Glyoxalase-like domain protein</fullName>
    </submittedName>
</protein>
<dbReference type="EMBL" id="MZGV01000096">
    <property type="protein sequence ID" value="OPJ56565.1"/>
    <property type="molecule type" value="Genomic_DNA"/>
</dbReference>
<sequence>MKSRYVHTNIIAKDWKRISLFYQRVFGCKPIAPQRDLRGEWLDKMTGIENAHIVGEHLSVPGYDENLPTLEIFSYDNMESSNEKLINGIGLAHLAFEVDDVSAVLKKIKEEGGGQLGEMVKAEYPNNMIATFVYAKDVEGNIIELQSWEKKRE</sequence>
<feature type="domain" description="VOC" evidence="1">
    <location>
        <begin position="4"/>
        <end position="148"/>
    </location>
</feature>
<dbReference type="InterPro" id="IPR004360">
    <property type="entry name" value="Glyas_Fos-R_dOase_dom"/>
</dbReference>
<dbReference type="Proteomes" id="UP000190080">
    <property type="component" value="Unassembled WGS sequence"/>
</dbReference>
<dbReference type="Gene3D" id="3.10.180.10">
    <property type="entry name" value="2,3-Dihydroxybiphenyl 1,2-Dioxygenase, domain 1"/>
    <property type="match status" value="1"/>
</dbReference>
<dbReference type="STRING" id="1450648.CLORY_42780"/>
<dbReference type="RefSeq" id="WP_079428339.1">
    <property type="nucleotide sequence ID" value="NZ_MZGV01000096.1"/>
</dbReference>
<reference evidence="2 3" key="1">
    <citation type="submission" date="2017-03" db="EMBL/GenBank/DDBJ databases">
        <title>Genome sequence of Clostridium oryzae DSM 28571.</title>
        <authorList>
            <person name="Poehlein A."/>
            <person name="Daniel R."/>
        </authorList>
    </citation>
    <scope>NUCLEOTIDE SEQUENCE [LARGE SCALE GENOMIC DNA]</scope>
    <source>
        <strain evidence="2 3">DSM 28571</strain>
    </source>
</reference>
<gene>
    <name evidence="2" type="ORF">CLORY_42780</name>
</gene>
<dbReference type="OrthoDB" id="9788468at2"/>
<organism evidence="2 3">
    <name type="scientific">Clostridium oryzae</name>
    <dbReference type="NCBI Taxonomy" id="1450648"/>
    <lineage>
        <taxon>Bacteria</taxon>
        <taxon>Bacillati</taxon>
        <taxon>Bacillota</taxon>
        <taxon>Clostridia</taxon>
        <taxon>Eubacteriales</taxon>
        <taxon>Clostridiaceae</taxon>
        <taxon>Clostridium</taxon>
    </lineage>
</organism>
<evidence type="ECO:0000313" key="3">
    <source>
        <dbReference type="Proteomes" id="UP000190080"/>
    </source>
</evidence>
<name>A0A1V4IAA3_9CLOT</name>